<keyword evidence="2" id="KW-1185">Reference proteome</keyword>
<name>A0A328ZDS6_9BURK</name>
<accession>A0A328ZDS6</accession>
<evidence type="ECO:0000313" key="2">
    <source>
        <dbReference type="Proteomes" id="UP000248856"/>
    </source>
</evidence>
<evidence type="ECO:0000313" key="1">
    <source>
        <dbReference type="EMBL" id="RAR83553.1"/>
    </source>
</evidence>
<dbReference type="AlphaFoldDB" id="A0A328ZDS6"/>
<dbReference type="Proteomes" id="UP000248856">
    <property type="component" value="Unassembled WGS sequence"/>
</dbReference>
<protein>
    <submittedName>
        <fullName evidence="1">Uncharacterized protein</fullName>
    </submittedName>
</protein>
<dbReference type="RefSeq" id="WP_415841975.1">
    <property type="nucleotide sequence ID" value="NZ_CBCSGC010000001.1"/>
</dbReference>
<dbReference type="EMBL" id="QLTA01000014">
    <property type="protein sequence ID" value="RAR83553.1"/>
    <property type="molecule type" value="Genomic_DNA"/>
</dbReference>
<reference evidence="1 2" key="1">
    <citation type="submission" date="2018-06" db="EMBL/GenBank/DDBJ databases">
        <title>Genomic Encyclopedia of Archaeal and Bacterial Type Strains, Phase II (KMG-II): from individual species to whole genera.</title>
        <authorList>
            <person name="Goeker M."/>
        </authorList>
    </citation>
    <scope>NUCLEOTIDE SEQUENCE [LARGE SCALE GENOMIC DNA]</scope>
    <source>
        <strain evidence="1 2">CFPB 3232</strain>
    </source>
</reference>
<sequence length="1276" mass="142997">MGKKARLKRERRAAAMPDLLHLLKNNTKSTCARDDGFRDQSQALKKLFIEFDPADVIVSLGVSELWLPNRSSQVKHVFGFQVALSMPTAEYSGARRIESFEAFREFTHELHQLLPSNPMLEDFVPEADWGEIMLPTDGRIEPIFYGGSVERIPDFIEAFRLLRADEPQALADMRFALALQAHIIRSIPASLVGSTDRVRAGHIEIPTAEFWAACRQTLLSTYATVHPVAGPASTAVTIELGALRPASTWGSFGDGVMTGTALPHCLVQIGQTRIPISPRSASAVVIDFWDARPRNASVDFYRRLGLFLTHRLRQGSVVAGPMSVVGTSEQLGGPFVAVVSTGRKFHFIVAVAPDELPRVASLERRLRQLIDRSDRWGLALPDIREVVEFRHPDGLQPRSADVQVLAVLACATTKFSSFELPTPRVRVLGFPDFVSIFDSLKNAKELDKYWDYIDQTKGLVGGFSGATDHFASFRDSHALLIDGAISPNFISLDPHWNSSWRFNELKTFWESAPARFPDDRTTWVVDEKSDGLTTLQAKGPLALAWSGTAGSATLQAQIKIDDEEPDMENGPVLELFVHCVVDAITQRGDLLSTLPLFQREHIVVHCRFNEQALVCLSERSLIEERAGLPLLSNWRLEAGRGGQRVVASVEVNLARLHVRMEKAKDASCEVECATEMVLGLSELLGLSVDEKVMSLLQETATRQPRFTTHTTQRRVDVPNYADPSVPEGEHYKRARRDLAVVLKNQGVAAPARYELEPAKVIMNAARDAARQVIHAQVARFDRRRLLLFCIEQHDKLTAKYSSEVTRMKLSLTHEVSFDRSARLAEAYEAFTSSARNYRYLLECCLSLPEPGGSDFRSAEAVQLIAAVDWLSVLYGASDTLHNDIDVGGIELNDAYVPTVYFSEGRDERERDFFQEAASAKIGIGLSAQDEVNSTQGSSGTWEAIDTAFVADVGFSLTHLLQTLNILSRWYSIGGSPELEFCYSATPQALNEVLVRHVPDLTSELAGKLIEFLTLDPVGVRRLTGKDVDEPDVPVWEHNKRVHRYLIRPLIRVDADTLAWGAATVNRTSAIWAGSIFDGYLPADFAWPHMVKAVRTVKEGIERGLEVRAFEVTSRVTPYAMSGLDLRRRFPKEAFEDVGDYDVLAYWPEHSLWLSIECKYNQPPFCLKDARRLRDRIFGPGDGRWHMQKIERRRLYLIEHVERVRQLLQWPEGQTGEPRFREVYACRDIYWSMRDPPYPVSSEFVRIDGLEAWLRGMIDAMHEAGPTQGLAAVMPAN</sequence>
<organism evidence="1 2">
    <name type="scientific">Paracidovorax anthurii</name>
    <dbReference type="NCBI Taxonomy" id="78229"/>
    <lineage>
        <taxon>Bacteria</taxon>
        <taxon>Pseudomonadati</taxon>
        <taxon>Pseudomonadota</taxon>
        <taxon>Betaproteobacteria</taxon>
        <taxon>Burkholderiales</taxon>
        <taxon>Comamonadaceae</taxon>
        <taxon>Paracidovorax</taxon>
    </lineage>
</organism>
<proteinExistence type="predicted"/>
<comment type="caution">
    <text evidence="1">The sequence shown here is derived from an EMBL/GenBank/DDBJ whole genome shotgun (WGS) entry which is preliminary data.</text>
</comment>
<gene>
    <name evidence="1" type="ORF">AX018_101462</name>
</gene>